<dbReference type="GO" id="GO:2000028">
    <property type="term" value="P:regulation of photoperiodism, flowering"/>
    <property type="evidence" value="ECO:0007669"/>
    <property type="project" value="InterPro"/>
</dbReference>
<feature type="compositionally biased region" description="Low complexity" evidence="1">
    <location>
        <begin position="425"/>
        <end position="438"/>
    </location>
</feature>
<feature type="compositionally biased region" description="Acidic residues" evidence="1">
    <location>
        <begin position="174"/>
        <end position="183"/>
    </location>
</feature>
<dbReference type="InterPro" id="IPR039319">
    <property type="entry name" value="ELF3-like"/>
</dbReference>
<dbReference type="Proteomes" id="UP000886595">
    <property type="component" value="Unassembled WGS sequence"/>
</dbReference>
<feature type="compositionally biased region" description="Polar residues" evidence="1">
    <location>
        <begin position="287"/>
        <end position="309"/>
    </location>
</feature>
<protein>
    <recommendedName>
        <fullName evidence="4">Protein EARLY FLOWERING 3</fullName>
    </recommendedName>
</protein>
<feature type="region of interest" description="Disordered" evidence="1">
    <location>
        <begin position="1"/>
        <end position="69"/>
    </location>
</feature>
<gene>
    <name evidence="2" type="ORF">Bca52824_045785</name>
</gene>
<feature type="compositionally biased region" description="Acidic residues" evidence="1">
    <location>
        <begin position="445"/>
        <end position="454"/>
    </location>
</feature>
<evidence type="ECO:0000313" key="3">
    <source>
        <dbReference type="Proteomes" id="UP000886595"/>
    </source>
</evidence>
<dbReference type="OrthoDB" id="1939092at2759"/>
<feature type="compositionally biased region" description="Basic and acidic residues" evidence="1">
    <location>
        <begin position="275"/>
        <end position="286"/>
    </location>
</feature>
<feature type="region of interest" description="Disordered" evidence="1">
    <location>
        <begin position="264"/>
        <end position="345"/>
    </location>
</feature>
<comment type="caution">
    <text evidence="2">The sequence shown here is derived from an EMBL/GenBank/DDBJ whole genome shotgun (WGS) entry which is preliminary data.</text>
</comment>
<evidence type="ECO:0008006" key="4">
    <source>
        <dbReference type="Google" id="ProtNLM"/>
    </source>
</evidence>
<dbReference type="AlphaFoldDB" id="A0A8X7RD33"/>
<evidence type="ECO:0000256" key="1">
    <source>
        <dbReference type="SAM" id="MobiDB-lite"/>
    </source>
</evidence>
<feature type="compositionally biased region" description="Basic and acidic residues" evidence="1">
    <location>
        <begin position="1"/>
        <end position="14"/>
    </location>
</feature>
<proteinExistence type="predicted"/>
<dbReference type="PANTHER" id="PTHR34281">
    <property type="entry name" value="PROTEIN EARLY FLOWERING 3"/>
    <property type="match status" value="1"/>
</dbReference>
<dbReference type="PANTHER" id="PTHR34281:SF2">
    <property type="entry name" value="PROTEIN EARLY FLOWERING 3"/>
    <property type="match status" value="1"/>
</dbReference>
<sequence>MKRGKEEEEKKKLEPMFPRLHVNDADKGGGPRAPPRNKMALYDSSPRHTNTLFPPPPGPSNQPCGVERNLTSQHLDSSASGHVTQMSSMENVTTLAHRRGDQRKTLREEDDFAVPVYVNDSSRRFQCPLEKSASGCERVNASLLRQESTSSRLDHETGVMETDDGVESHGNPNDVDDDDDDDSISSIDVSPDEVVGVLGQNRFWRARKAIANQQRIFAVQLFELHRLIKVQRLIASSSDVLLDEISYLGNVPVKKLLPSEFILKPPPLPQVTKHRSSDSEKTDQNKMESSAENVVGKSSNQGQQHQPSNYMPFASNPPAANGCYYPPQHPPPLEEISNGLIYKPHPGPGHTGSPVCGGYYGHFMPAPMIMGSFMDGHQQQQQPNEQMNQFVHPVNTQQQSSVNEAISQQQPTQSYPRARKSRQRSTGISPSGISGTNSFRPLSVVDDDDDDNNEPEQMMTTTTTTTRTTVTQTTRDGGGVTRVIKVVPHNAKLASENAARIFRSIQEERKHY</sequence>
<accession>A0A8X7RD33</accession>
<name>A0A8X7RD33_BRACI</name>
<feature type="compositionally biased region" description="Low complexity" evidence="1">
    <location>
        <begin position="460"/>
        <end position="475"/>
    </location>
</feature>
<organism evidence="2 3">
    <name type="scientific">Brassica carinata</name>
    <name type="common">Ethiopian mustard</name>
    <name type="synonym">Abyssinian cabbage</name>
    <dbReference type="NCBI Taxonomy" id="52824"/>
    <lineage>
        <taxon>Eukaryota</taxon>
        <taxon>Viridiplantae</taxon>
        <taxon>Streptophyta</taxon>
        <taxon>Embryophyta</taxon>
        <taxon>Tracheophyta</taxon>
        <taxon>Spermatophyta</taxon>
        <taxon>Magnoliopsida</taxon>
        <taxon>eudicotyledons</taxon>
        <taxon>Gunneridae</taxon>
        <taxon>Pentapetalae</taxon>
        <taxon>rosids</taxon>
        <taxon>malvids</taxon>
        <taxon>Brassicales</taxon>
        <taxon>Brassicaceae</taxon>
        <taxon>Brassiceae</taxon>
        <taxon>Brassica</taxon>
    </lineage>
</organism>
<feature type="region of interest" description="Disordered" evidence="1">
    <location>
        <begin position="147"/>
        <end position="188"/>
    </location>
</feature>
<feature type="compositionally biased region" description="Polar residues" evidence="1">
    <location>
        <begin position="396"/>
        <end position="415"/>
    </location>
</feature>
<reference evidence="2 3" key="1">
    <citation type="submission" date="2020-02" db="EMBL/GenBank/DDBJ databases">
        <authorList>
            <person name="Ma Q."/>
            <person name="Huang Y."/>
            <person name="Song X."/>
            <person name="Pei D."/>
        </authorList>
    </citation>
    <scope>NUCLEOTIDE SEQUENCE [LARGE SCALE GENOMIC DNA]</scope>
    <source>
        <strain evidence="2">Sxm20200214</strain>
        <tissue evidence="2">Leaf</tissue>
    </source>
</reference>
<dbReference type="EMBL" id="JAAMPC010000010">
    <property type="protein sequence ID" value="KAG2286181.1"/>
    <property type="molecule type" value="Genomic_DNA"/>
</dbReference>
<keyword evidence="3" id="KW-1185">Reference proteome</keyword>
<evidence type="ECO:0000313" key="2">
    <source>
        <dbReference type="EMBL" id="KAG2286181.1"/>
    </source>
</evidence>
<feature type="region of interest" description="Disordered" evidence="1">
    <location>
        <begin position="396"/>
        <end position="475"/>
    </location>
</feature>